<accession>A0A0M2K6C5</accession>
<dbReference type="AlphaFoldDB" id="A0A0M2K6C5"/>
<dbReference type="PANTHER" id="PTHR24321:SF8">
    <property type="entry name" value="ESTRADIOL 17-BETA-DEHYDROGENASE 8-RELATED"/>
    <property type="match status" value="1"/>
</dbReference>
<dbReference type="PRINTS" id="PR00080">
    <property type="entry name" value="SDRFAMILY"/>
</dbReference>
<sequence length="267" mass="28291">MRDGRRARPGPHRRHRDLFVSAVLVAGGATGIGAAAVRAFRQRGDRVLLADRNDEAGRALIEEDLPGEGMFLHCDFSDGDAAEAAVEAAVGFGVGSLDVVFYNAAVLEAHPLGEWTVDDWDRSMAVNLRAPFLMSQAAAPHLRKSEQGRIILTSSTGAFRGHAGMPAYHATKAGLLGMVRALADELGPDGVTVNAVCPGWVDTAFNDSFWAHQQDPGRALGDLTESIPLRRQAAPDDMTGVLLFLASPASSYITGQALVIDGGYTSV</sequence>
<protein>
    <recommendedName>
        <fullName evidence="4">Ketoreductase domain-containing protein</fullName>
    </recommendedName>
</protein>
<dbReference type="PANTHER" id="PTHR24321">
    <property type="entry name" value="DEHYDROGENASES, SHORT CHAIN"/>
    <property type="match status" value="1"/>
</dbReference>
<dbReference type="InterPro" id="IPR002347">
    <property type="entry name" value="SDR_fam"/>
</dbReference>
<dbReference type="PRINTS" id="PR00081">
    <property type="entry name" value="GDHRDH"/>
</dbReference>
<evidence type="ECO:0000313" key="5">
    <source>
        <dbReference type="EMBL" id="KKF02518.1"/>
    </source>
</evidence>
<feature type="domain" description="Ketoreductase" evidence="4">
    <location>
        <begin position="21"/>
        <end position="203"/>
    </location>
</feature>
<keyword evidence="6" id="KW-1185">Reference proteome</keyword>
<dbReference type="SMART" id="SM00822">
    <property type="entry name" value="PKS_KR"/>
    <property type="match status" value="1"/>
</dbReference>
<evidence type="ECO:0000313" key="6">
    <source>
        <dbReference type="Proteomes" id="UP000034150"/>
    </source>
</evidence>
<dbReference type="InterPro" id="IPR036291">
    <property type="entry name" value="NAD(P)-bd_dom_sf"/>
</dbReference>
<dbReference type="STRING" id="1807.MOBUDSM44075_04663"/>
<dbReference type="Gene3D" id="3.40.50.720">
    <property type="entry name" value="NAD(P)-binding Rossmann-like Domain"/>
    <property type="match status" value="1"/>
</dbReference>
<comment type="caution">
    <text evidence="5">The sequence shown here is derived from an EMBL/GenBank/DDBJ whole genome shotgun (WGS) entry which is preliminary data.</text>
</comment>
<dbReference type="CDD" id="cd05233">
    <property type="entry name" value="SDR_c"/>
    <property type="match status" value="1"/>
</dbReference>
<dbReference type="Pfam" id="PF13561">
    <property type="entry name" value="adh_short_C2"/>
    <property type="match status" value="1"/>
</dbReference>
<dbReference type="PATRIC" id="fig|1807.13.peg.2192"/>
<gene>
    <name evidence="5" type="ORF">WN67_08015</name>
</gene>
<dbReference type="InterPro" id="IPR057326">
    <property type="entry name" value="KR_dom"/>
</dbReference>
<dbReference type="EMBL" id="LAUZ02000020">
    <property type="protein sequence ID" value="KKF02518.1"/>
    <property type="molecule type" value="Genomic_DNA"/>
</dbReference>
<proteinExistence type="inferred from homology"/>
<evidence type="ECO:0000256" key="1">
    <source>
        <dbReference type="ARBA" id="ARBA00006484"/>
    </source>
</evidence>
<reference evidence="5 6" key="1">
    <citation type="journal article" date="2015" name="Genome Announc.">
        <title>Draft Genome Sequence of Mycobacterium obuense Strain UC1, Isolated from Patient Sputum.</title>
        <authorList>
            <person name="Greninger A.L."/>
            <person name="Cunningham G."/>
            <person name="Hsu E.D."/>
            <person name="Yu J.M."/>
            <person name="Chiu C.Y."/>
            <person name="Miller S."/>
        </authorList>
    </citation>
    <scope>NUCLEOTIDE SEQUENCE [LARGE SCALE GENOMIC DNA]</scope>
    <source>
        <strain evidence="5 6">UC1</strain>
    </source>
</reference>
<keyword evidence="2" id="KW-0560">Oxidoreductase</keyword>
<evidence type="ECO:0000256" key="3">
    <source>
        <dbReference type="ARBA" id="ARBA00023027"/>
    </source>
</evidence>
<dbReference type="Proteomes" id="UP000034150">
    <property type="component" value="Unassembled WGS sequence"/>
</dbReference>
<keyword evidence="3" id="KW-0520">NAD</keyword>
<organism evidence="5 6">
    <name type="scientific">Mycolicibacterium obuense</name>
    <dbReference type="NCBI Taxonomy" id="1807"/>
    <lineage>
        <taxon>Bacteria</taxon>
        <taxon>Bacillati</taxon>
        <taxon>Actinomycetota</taxon>
        <taxon>Actinomycetes</taxon>
        <taxon>Mycobacteriales</taxon>
        <taxon>Mycobacteriaceae</taxon>
        <taxon>Mycolicibacterium</taxon>
    </lineage>
</organism>
<evidence type="ECO:0000256" key="2">
    <source>
        <dbReference type="ARBA" id="ARBA00023002"/>
    </source>
</evidence>
<name>A0A0M2K6C5_9MYCO</name>
<dbReference type="FunFam" id="3.40.50.720:FF:000084">
    <property type="entry name" value="Short-chain dehydrogenase reductase"/>
    <property type="match status" value="1"/>
</dbReference>
<comment type="similarity">
    <text evidence="1">Belongs to the short-chain dehydrogenases/reductases (SDR) family.</text>
</comment>
<evidence type="ECO:0000259" key="4">
    <source>
        <dbReference type="SMART" id="SM00822"/>
    </source>
</evidence>
<dbReference type="SUPFAM" id="SSF51735">
    <property type="entry name" value="NAD(P)-binding Rossmann-fold domains"/>
    <property type="match status" value="1"/>
</dbReference>
<dbReference type="GO" id="GO:0016491">
    <property type="term" value="F:oxidoreductase activity"/>
    <property type="evidence" value="ECO:0007669"/>
    <property type="project" value="UniProtKB-KW"/>
</dbReference>